<evidence type="ECO:0000259" key="2">
    <source>
        <dbReference type="PROSITE" id="PS50943"/>
    </source>
</evidence>
<reference evidence="3 4" key="1">
    <citation type="submission" date="2017-03" db="EMBL/GenBank/DDBJ databases">
        <title>Genome sequence of Methanobrevibacter wosei.</title>
        <authorList>
            <person name="Poehlein A."/>
            <person name="Seedorf H."/>
            <person name="Daniel R."/>
        </authorList>
    </citation>
    <scope>NUCLEOTIDE SEQUENCE [LARGE SCALE GENOMIC DNA]</scope>
    <source>
        <strain evidence="3 4">DSM 11979</strain>
    </source>
</reference>
<keyword evidence="1" id="KW-0238">DNA-binding</keyword>
<dbReference type="InterPro" id="IPR010982">
    <property type="entry name" value="Lambda_DNA-bd_dom_sf"/>
</dbReference>
<dbReference type="Proteomes" id="UP000245577">
    <property type="component" value="Unassembled WGS sequence"/>
</dbReference>
<dbReference type="Gene3D" id="1.10.260.40">
    <property type="entry name" value="lambda repressor-like DNA-binding domains"/>
    <property type="match status" value="1"/>
</dbReference>
<dbReference type="InterPro" id="IPR001387">
    <property type="entry name" value="Cro/C1-type_HTH"/>
</dbReference>
<accession>A0A2U1S9B2</accession>
<dbReference type="PANTHER" id="PTHR46558:SF11">
    <property type="entry name" value="HTH-TYPE TRANSCRIPTIONAL REGULATOR XRE"/>
    <property type="match status" value="1"/>
</dbReference>
<proteinExistence type="predicted"/>
<dbReference type="SMART" id="SM00530">
    <property type="entry name" value="HTH_XRE"/>
    <property type="match status" value="1"/>
</dbReference>
<evidence type="ECO:0000313" key="3">
    <source>
        <dbReference type="EMBL" id="PWB87039.1"/>
    </source>
</evidence>
<dbReference type="AlphaFoldDB" id="A0A2U1S9B2"/>
<dbReference type="CDD" id="cd00093">
    <property type="entry name" value="HTH_XRE"/>
    <property type="match status" value="1"/>
</dbReference>
<sequence length="107" mass="12277">MSVVGDRLKILRKDYGYTQKQIAEYLDIDQAYISRIEKGERTLNLSLLDKICQLYNCSPDYILGKADNYQKRSVAFRSDGNDVDLNVVAKINSVMNNLELLRKLNGE</sequence>
<name>A0A2U1S9B2_9EURY</name>
<dbReference type="Pfam" id="PF01381">
    <property type="entry name" value="HTH_3"/>
    <property type="match status" value="1"/>
</dbReference>
<protein>
    <submittedName>
        <fullName evidence="3">HTH-type transcriptional regulator ImmR</fullName>
    </submittedName>
</protein>
<gene>
    <name evidence="3" type="primary">immR</name>
    <name evidence="3" type="ORF">MBBWO_01540</name>
</gene>
<dbReference type="EMBL" id="MZGU01000002">
    <property type="protein sequence ID" value="PWB87039.1"/>
    <property type="molecule type" value="Genomic_DNA"/>
</dbReference>
<evidence type="ECO:0000256" key="1">
    <source>
        <dbReference type="ARBA" id="ARBA00023125"/>
    </source>
</evidence>
<dbReference type="RefSeq" id="WP_116668983.1">
    <property type="nucleotide sequence ID" value="NZ_MZGU01000002.1"/>
</dbReference>
<dbReference type="OrthoDB" id="76645at2157"/>
<organism evidence="3 4">
    <name type="scientific">Methanobrevibacter woesei</name>
    <dbReference type="NCBI Taxonomy" id="190976"/>
    <lineage>
        <taxon>Archaea</taxon>
        <taxon>Methanobacteriati</taxon>
        <taxon>Methanobacteriota</taxon>
        <taxon>Methanomada group</taxon>
        <taxon>Methanobacteria</taxon>
        <taxon>Methanobacteriales</taxon>
        <taxon>Methanobacteriaceae</taxon>
        <taxon>Methanobrevibacter</taxon>
    </lineage>
</organism>
<dbReference type="PROSITE" id="PS50943">
    <property type="entry name" value="HTH_CROC1"/>
    <property type="match status" value="1"/>
</dbReference>
<comment type="caution">
    <text evidence="3">The sequence shown here is derived from an EMBL/GenBank/DDBJ whole genome shotgun (WGS) entry which is preliminary data.</text>
</comment>
<dbReference type="SUPFAM" id="SSF47413">
    <property type="entry name" value="lambda repressor-like DNA-binding domains"/>
    <property type="match status" value="1"/>
</dbReference>
<keyword evidence="4" id="KW-1185">Reference proteome</keyword>
<dbReference type="GO" id="GO:0003677">
    <property type="term" value="F:DNA binding"/>
    <property type="evidence" value="ECO:0007669"/>
    <property type="project" value="UniProtKB-KW"/>
</dbReference>
<dbReference type="PANTHER" id="PTHR46558">
    <property type="entry name" value="TRACRIPTIONAL REGULATORY PROTEIN-RELATED-RELATED"/>
    <property type="match status" value="1"/>
</dbReference>
<feature type="domain" description="HTH cro/C1-type" evidence="2">
    <location>
        <begin position="8"/>
        <end position="62"/>
    </location>
</feature>
<evidence type="ECO:0000313" key="4">
    <source>
        <dbReference type="Proteomes" id="UP000245577"/>
    </source>
</evidence>